<comment type="similarity">
    <text evidence="2">Belongs to the germin family.</text>
</comment>
<dbReference type="Pfam" id="PF00190">
    <property type="entry name" value="Cupin_1"/>
    <property type="match status" value="1"/>
</dbReference>
<protein>
    <submittedName>
        <fullName evidence="8">RmlC-like cupin domain-containing protein</fullName>
    </submittedName>
</protein>
<dbReference type="AlphaFoldDB" id="A0A9P8WIM8"/>
<dbReference type="CDD" id="cd02241">
    <property type="entry name" value="cupin_OxOx"/>
    <property type="match status" value="1"/>
</dbReference>
<proteinExistence type="inferred from homology"/>
<evidence type="ECO:0000259" key="7">
    <source>
        <dbReference type="SMART" id="SM00835"/>
    </source>
</evidence>
<dbReference type="InterPro" id="IPR011051">
    <property type="entry name" value="RmlC_Cupin_sf"/>
</dbReference>
<dbReference type="Gene3D" id="2.60.120.10">
    <property type="entry name" value="Jelly Rolls"/>
    <property type="match status" value="1"/>
</dbReference>
<dbReference type="InterPro" id="IPR014710">
    <property type="entry name" value="RmlC-like_jellyroll"/>
</dbReference>
<name>A0A9P8WIM8_9HYPO</name>
<evidence type="ECO:0000256" key="1">
    <source>
        <dbReference type="ARBA" id="ARBA00004613"/>
    </source>
</evidence>
<dbReference type="GO" id="GO:0030145">
    <property type="term" value="F:manganese ion binding"/>
    <property type="evidence" value="ECO:0007669"/>
    <property type="project" value="InterPro"/>
</dbReference>
<keyword evidence="4" id="KW-0479">Metal-binding</keyword>
<dbReference type="SUPFAM" id="SSF51182">
    <property type="entry name" value="RmlC-like cupins"/>
    <property type="match status" value="1"/>
</dbReference>
<evidence type="ECO:0000313" key="8">
    <source>
        <dbReference type="EMBL" id="KAH6898050.1"/>
    </source>
</evidence>
<accession>A0A9P8WIM8</accession>
<dbReference type="InterPro" id="IPR001929">
    <property type="entry name" value="Germin"/>
</dbReference>
<keyword evidence="9" id="KW-1185">Reference proteome</keyword>
<keyword evidence="5" id="KW-0464">Manganese</keyword>
<reference evidence="8 9" key="1">
    <citation type="journal article" date="2021" name="Nat. Commun.">
        <title>Genetic determinants of endophytism in the Arabidopsis root mycobiome.</title>
        <authorList>
            <person name="Mesny F."/>
            <person name="Miyauchi S."/>
            <person name="Thiergart T."/>
            <person name="Pickel B."/>
            <person name="Atanasova L."/>
            <person name="Karlsson M."/>
            <person name="Huettel B."/>
            <person name="Barry K.W."/>
            <person name="Haridas S."/>
            <person name="Chen C."/>
            <person name="Bauer D."/>
            <person name="Andreopoulos W."/>
            <person name="Pangilinan J."/>
            <person name="LaButti K."/>
            <person name="Riley R."/>
            <person name="Lipzen A."/>
            <person name="Clum A."/>
            <person name="Drula E."/>
            <person name="Henrissat B."/>
            <person name="Kohler A."/>
            <person name="Grigoriev I.V."/>
            <person name="Martin F.M."/>
            <person name="Hacquard S."/>
        </authorList>
    </citation>
    <scope>NUCLEOTIDE SEQUENCE [LARGE SCALE GENOMIC DNA]</scope>
    <source>
        <strain evidence="8 9">MPI-CAGE-CH-0241</strain>
    </source>
</reference>
<dbReference type="GO" id="GO:0005576">
    <property type="term" value="C:extracellular region"/>
    <property type="evidence" value="ECO:0007669"/>
    <property type="project" value="UniProtKB-SubCell"/>
</dbReference>
<feature type="domain" description="Cupin type-1" evidence="7">
    <location>
        <begin position="62"/>
        <end position="209"/>
    </location>
</feature>
<dbReference type="SMART" id="SM00835">
    <property type="entry name" value="Cupin_1"/>
    <property type="match status" value="1"/>
</dbReference>
<evidence type="ECO:0000256" key="2">
    <source>
        <dbReference type="ARBA" id="ARBA00007456"/>
    </source>
</evidence>
<feature type="chain" id="PRO_5040335661" evidence="6">
    <location>
        <begin position="23"/>
        <end position="237"/>
    </location>
</feature>
<evidence type="ECO:0000256" key="5">
    <source>
        <dbReference type="ARBA" id="ARBA00023211"/>
    </source>
</evidence>
<gene>
    <name evidence="8" type="ORF">B0T10DRAFT_555392</name>
</gene>
<dbReference type="Proteomes" id="UP000777438">
    <property type="component" value="Unassembled WGS sequence"/>
</dbReference>
<evidence type="ECO:0000256" key="6">
    <source>
        <dbReference type="SAM" id="SignalP"/>
    </source>
</evidence>
<comment type="caution">
    <text evidence="8">The sequence shown here is derived from an EMBL/GenBank/DDBJ whole genome shotgun (WGS) entry which is preliminary data.</text>
</comment>
<comment type="subcellular location">
    <subcellularLocation>
        <location evidence="1">Secreted</location>
    </subcellularLocation>
</comment>
<organism evidence="8 9">
    <name type="scientific">Thelonectria olida</name>
    <dbReference type="NCBI Taxonomy" id="1576542"/>
    <lineage>
        <taxon>Eukaryota</taxon>
        <taxon>Fungi</taxon>
        <taxon>Dikarya</taxon>
        <taxon>Ascomycota</taxon>
        <taxon>Pezizomycotina</taxon>
        <taxon>Sordariomycetes</taxon>
        <taxon>Hypocreomycetidae</taxon>
        <taxon>Hypocreales</taxon>
        <taxon>Nectriaceae</taxon>
        <taxon>Thelonectria</taxon>
    </lineage>
</organism>
<evidence type="ECO:0000256" key="4">
    <source>
        <dbReference type="ARBA" id="ARBA00022723"/>
    </source>
</evidence>
<evidence type="ECO:0000256" key="3">
    <source>
        <dbReference type="ARBA" id="ARBA00022525"/>
    </source>
</evidence>
<keyword evidence="6" id="KW-0732">Signal</keyword>
<feature type="signal peptide" evidence="6">
    <location>
        <begin position="1"/>
        <end position="22"/>
    </location>
</feature>
<evidence type="ECO:0000313" key="9">
    <source>
        <dbReference type="Proteomes" id="UP000777438"/>
    </source>
</evidence>
<sequence length="237" mass="25101">MLPKVVLTATTAMMAWSPLAMAAPRIVEARSASELSLTAQLRLADTAIDRFKLLPEDKDFVYDFDGKDAAIATASGTSFPALVGTGASLFLGEFGPCSMAIVHSHPRAAELFAVISGNLTTEMVPESGVVDSEGNQRVIRTELGPGQMTVFYQGSFHTQMNSNCEAAKVVTAFPSEDMGAALIANNAFALSDKTIANMFGQVIKGEDIEKVRHALPEGVASKVDACLAKCGIEKRQA</sequence>
<keyword evidence="3" id="KW-0964">Secreted</keyword>
<dbReference type="PANTHER" id="PTHR31238">
    <property type="entry name" value="GERMIN-LIKE PROTEIN SUBFAMILY 3 MEMBER 3"/>
    <property type="match status" value="1"/>
</dbReference>
<dbReference type="InterPro" id="IPR006045">
    <property type="entry name" value="Cupin_1"/>
</dbReference>
<dbReference type="OrthoDB" id="1921208at2759"/>
<dbReference type="EMBL" id="JAGPYM010000002">
    <property type="protein sequence ID" value="KAH6898050.1"/>
    <property type="molecule type" value="Genomic_DNA"/>
</dbReference>